<comment type="caution">
    <text evidence="1">The sequence shown here is derived from an EMBL/GenBank/DDBJ whole genome shotgun (WGS) entry which is preliminary data.</text>
</comment>
<accession>A0AAE2ZFI1</accession>
<dbReference type="EMBL" id="JAHWLI010000033">
    <property type="protein sequence ID" value="MBW3117111.1"/>
    <property type="molecule type" value="Genomic_DNA"/>
</dbReference>
<evidence type="ECO:0008006" key="3">
    <source>
        <dbReference type="Google" id="ProtNLM"/>
    </source>
</evidence>
<organism evidence="1 2">
    <name type="scientific">Providencia rettgeri</name>
    <dbReference type="NCBI Taxonomy" id="587"/>
    <lineage>
        <taxon>Bacteria</taxon>
        <taxon>Pseudomonadati</taxon>
        <taxon>Pseudomonadota</taxon>
        <taxon>Gammaproteobacteria</taxon>
        <taxon>Enterobacterales</taxon>
        <taxon>Morganellaceae</taxon>
        <taxon>Providencia</taxon>
    </lineage>
</organism>
<evidence type="ECO:0000313" key="1">
    <source>
        <dbReference type="EMBL" id="MBW3117111.1"/>
    </source>
</evidence>
<reference evidence="1" key="1">
    <citation type="submission" date="2021-07" db="EMBL/GenBank/DDBJ databases">
        <authorList>
            <person name="Stanton E."/>
        </authorList>
    </citation>
    <scope>NUCLEOTIDE SEQUENCE</scope>
    <source>
        <strain evidence="1">2021EL-01139</strain>
    </source>
</reference>
<proteinExistence type="predicted"/>
<protein>
    <recommendedName>
        <fullName evidence="3">Lipoprotein</fullName>
    </recommendedName>
</protein>
<dbReference type="Proteomes" id="UP001155882">
    <property type="component" value="Unassembled WGS sequence"/>
</dbReference>
<dbReference type="AlphaFoldDB" id="A0AAE2ZFI1"/>
<sequence>MKKIMITALLALFLSGCDNSPPAPYGFKWGQSVEDIQKLNLDGEGCSLATCTLENTPDNTDGKTLLIFTPDAGLVQILHSEELERTNKTTVMDRFDNVIGNLKETYGDPTSKKVKIDDESDFFACLDKIGCSDIYAEFIKGGYSVFVSIGIRNKDGKLAILTNYSKPLN</sequence>
<dbReference type="PROSITE" id="PS51257">
    <property type="entry name" value="PROKAR_LIPOPROTEIN"/>
    <property type="match status" value="1"/>
</dbReference>
<gene>
    <name evidence="1" type="ORF">KYI77_11685</name>
</gene>
<evidence type="ECO:0000313" key="2">
    <source>
        <dbReference type="Proteomes" id="UP001155882"/>
    </source>
</evidence>
<dbReference type="RefSeq" id="WP_004263265.1">
    <property type="nucleotide sequence ID" value="NZ_CABKOE010000027.1"/>
</dbReference>
<name>A0AAE2ZFI1_PRORE</name>